<comment type="caution">
    <text evidence="3">The sequence shown here is derived from an EMBL/GenBank/DDBJ whole genome shotgun (WGS) entry which is preliminary data.</text>
</comment>
<proteinExistence type="predicted"/>
<evidence type="ECO:0000313" key="3">
    <source>
        <dbReference type="EMBL" id="KAL1616193.1"/>
    </source>
</evidence>
<dbReference type="Proteomes" id="UP001521116">
    <property type="component" value="Unassembled WGS sequence"/>
</dbReference>
<evidence type="ECO:0000256" key="1">
    <source>
        <dbReference type="SAM" id="MobiDB-lite"/>
    </source>
</evidence>
<protein>
    <submittedName>
        <fullName evidence="3">Uncharacterized protein</fullName>
    </submittedName>
</protein>
<reference evidence="3 4" key="1">
    <citation type="submission" date="2024-02" db="EMBL/GenBank/DDBJ databases">
        <title>De novo assembly and annotation of 12 fungi associated with fruit tree decline syndrome in Ontario, Canada.</title>
        <authorList>
            <person name="Sulman M."/>
            <person name="Ellouze W."/>
            <person name="Ilyukhin E."/>
        </authorList>
    </citation>
    <scope>NUCLEOTIDE SEQUENCE [LARGE SCALE GENOMIC DNA]</scope>
    <source>
        <strain evidence="3 4">M1-105</strain>
    </source>
</reference>
<organism evidence="3 4">
    <name type="scientific">Neofusicoccum ribis</name>
    <dbReference type="NCBI Taxonomy" id="45134"/>
    <lineage>
        <taxon>Eukaryota</taxon>
        <taxon>Fungi</taxon>
        <taxon>Dikarya</taxon>
        <taxon>Ascomycota</taxon>
        <taxon>Pezizomycotina</taxon>
        <taxon>Dothideomycetes</taxon>
        <taxon>Dothideomycetes incertae sedis</taxon>
        <taxon>Botryosphaeriales</taxon>
        <taxon>Botryosphaeriaceae</taxon>
        <taxon>Neofusicoccum</taxon>
    </lineage>
</organism>
<keyword evidence="2" id="KW-1133">Transmembrane helix</keyword>
<keyword evidence="2" id="KW-0472">Membrane</keyword>
<evidence type="ECO:0000313" key="4">
    <source>
        <dbReference type="Proteomes" id="UP001521116"/>
    </source>
</evidence>
<evidence type="ECO:0000256" key="2">
    <source>
        <dbReference type="SAM" id="Phobius"/>
    </source>
</evidence>
<keyword evidence="2" id="KW-0812">Transmembrane</keyword>
<dbReference type="EMBL" id="JAJVDC020000275">
    <property type="protein sequence ID" value="KAL1616193.1"/>
    <property type="molecule type" value="Genomic_DNA"/>
</dbReference>
<sequence>MFLLQNPRCWVKPERIMSGLNSIRDWLQLGSIIAAIMSPASALAPTTAQFKRVHARVADRTTIPSTTAAPSLQHAAIQPRDSSTAIFNTCGFINSNANSALYCGGAYSCVFFSSTANTPGMAGCCADTSYQTCNWYSTCYDSAQLSTACTGAACQSDPLALRCTETASPRCARWTWPALGVVDFACTYAEDDDGSTVTATTNWTTMAISAVDTFFSDPTSYAVNVTWAPASALSAKRADASSSSSESAASGSAAASRSTVASAAASSSAAGASGGGGGGTPTGVIVGGVVGAVVGLIGLVAAAVMFCCLMRRRKRDAAAPEQQQPDGANLPPSDVHELQQPAGFGYRPPAEVEGQGYRPPAEVEGQGYSAYQENHYKGYAELGDGGGVQRPVMEMDGRTRIAEMGA</sequence>
<feature type="transmembrane region" description="Helical" evidence="2">
    <location>
        <begin position="284"/>
        <end position="309"/>
    </location>
</feature>
<feature type="region of interest" description="Disordered" evidence="1">
    <location>
        <begin position="317"/>
        <end position="363"/>
    </location>
</feature>
<accession>A0ABR3SBG0</accession>
<keyword evidence="4" id="KW-1185">Reference proteome</keyword>
<name>A0ABR3SBG0_9PEZI</name>
<gene>
    <name evidence="3" type="ORF">SLS56_011500</name>
</gene>